<name>A0A9P1KDX5_9CYAN</name>
<dbReference type="Proteomes" id="UP000032946">
    <property type="component" value="Chromosome"/>
</dbReference>
<keyword evidence="3" id="KW-1185">Reference proteome</keyword>
<evidence type="ECO:0000313" key="2">
    <source>
        <dbReference type="EMBL" id="CDM94078.1"/>
    </source>
</evidence>
<accession>A0A9P1KDX5</accession>
<sequence>MEYLRGEIGADSEGYKRNFNEQWNKVYRGMVEVCLELGRYQDAIEYVDRSKARNLVELIATRDAYPGGVIPEDIAQQLKALKIAIYQEERRLQEEDNPDTTHLNQLRQQKQQIEPYKPLHFQAMQELLDEDTAILEWYILGDKFLTFTLTAQSFNLWTSSQEDLQQLIDWTRNYLTDYYTNKDQWRNTLAQRLEELPKILHLDEILHNLRQNFPNCQKLILIPHLLLHLFPLHALPVTTEEGKTYLQDLFPKGVGYAPNCQVLQQAQNRQRPHFNRLFAIQNPTQDLRFTDMEVEAIQSLFNPHKVLKHDQAEKAALDAETLKNAHCTHFSCHGYFNFEDALKSALILAKSEFTPPPPTDDPSRYLPLEDDKLLDLQKCLTLEDILRLDLTSCRLVTLSACETGITDITSTSDEYIGLPSGFILAGSPNVVSTLWAVADISTAIFMIQFYQTLQQQPELSVVLALRQTQTWLREATVQDLLDWVDSCEVISEKRREEMQKRLTFSYWKNKLDAKRFESPYYWAAFCAIGA</sequence>
<dbReference type="Pfam" id="PF12770">
    <property type="entry name" value="CHAT"/>
    <property type="match status" value="1"/>
</dbReference>
<proteinExistence type="predicted"/>
<gene>
    <name evidence="2" type="ORF">ARTHRO_11752</name>
</gene>
<feature type="domain" description="CHAT" evidence="1">
    <location>
        <begin position="206"/>
        <end position="529"/>
    </location>
</feature>
<protein>
    <recommendedName>
        <fullName evidence="1">CHAT domain-containing protein</fullName>
    </recommendedName>
</protein>
<dbReference type="RefSeq" id="WP_008049432.1">
    <property type="nucleotide sequence ID" value="NZ_FO818640.1"/>
</dbReference>
<dbReference type="EMBL" id="FO818640">
    <property type="protein sequence ID" value="CDM94078.1"/>
    <property type="molecule type" value="Genomic_DNA"/>
</dbReference>
<reference evidence="2 3" key="1">
    <citation type="submission" date="2014-02" db="EMBL/GenBank/DDBJ databases">
        <authorList>
            <person name="Genoscope - CEA"/>
        </authorList>
    </citation>
    <scope>NUCLEOTIDE SEQUENCE [LARGE SCALE GENOMIC DNA]</scope>
    <source>
        <strain evidence="2 3">PCC 8005</strain>
    </source>
</reference>
<dbReference type="AlphaFoldDB" id="A0A9P1KDX5"/>
<evidence type="ECO:0000313" key="3">
    <source>
        <dbReference type="Proteomes" id="UP000032946"/>
    </source>
</evidence>
<evidence type="ECO:0000259" key="1">
    <source>
        <dbReference type="Pfam" id="PF12770"/>
    </source>
</evidence>
<dbReference type="InterPro" id="IPR024983">
    <property type="entry name" value="CHAT_dom"/>
</dbReference>
<organism evidence="2 3">
    <name type="scientific">Limnospira indica PCC 8005</name>
    <dbReference type="NCBI Taxonomy" id="376219"/>
    <lineage>
        <taxon>Bacteria</taxon>
        <taxon>Bacillati</taxon>
        <taxon>Cyanobacteriota</taxon>
        <taxon>Cyanophyceae</taxon>
        <taxon>Oscillatoriophycideae</taxon>
        <taxon>Oscillatoriales</taxon>
        <taxon>Sirenicapillariaceae</taxon>
        <taxon>Limnospira</taxon>
    </lineage>
</organism>